<feature type="domain" description="DUF7843" evidence="3">
    <location>
        <begin position="35"/>
        <end position="112"/>
    </location>
</feature>
<dbReference type="Pfam" id="PF13387">
    <property type="entry name" value="Lnb_N"/>
    <property type="match status" value="1"/>
</dbReference>
<protein>
    <submittedName>
        <fullName evidence="4">Uncharacterized protein</fullName>
    </submittedName>
</protein>
<organism evidence="4 5">
    <name type="scientific">Bdellovibrio bacteriovorus</name>
    <dbReference type="NCBI Taxonomy" id="959"/>
    <lineage>
        <taxon>Bacteria</taxon>
        <taxon>Pseudomonadati</taxon>
        <taxon>Bdellovibrionota</taxon>
        <taxon>Bdellovibrionia</taxon>
        <taxon>Bdellovibrionales</taxon>
        <taxon>Pseudobdellovibrionaceae</taxon>
        <taxon>Bdellovibrio</taxon>
    </lineage>
</organism>
<dbReference type="Proteomes" id="UP000075799">
    <property type="component" value="Unassembled WGS sequence"/>
</dbReference>
<dbReference type="InterPro" id="IPR057165">
    <property type="entry name" value="DUF7843"/>
</dbReference>
<dbReference type="InterPro" id="IPR057162">
    <property type="entry name" value="DUF7840"/>
</dbReference>
<sequence length="641" mass="74562">MLLSLLPLLFVHSWSASPIPDSSLAAKVLQISQAKKLSEDRQWKKLLHFERDTFFVTESQIDSPNFFLSANGKKDPHAELEATIQAFFQEPSADVNEHAQCKFPARYQWLKDHLKNESIAWKDLKCDRYLSFAKGMQGESVSLVFSSYYLNNPSSAFGHTFLRVNKAAGQDGQRHELLDYGLNYAAEADTNNAFLYGFKGLFGLFPGQFRAIPYYYKVREYNNAESRDLWEYELDIKPRAVSMLVAHVWELGPAQIDYWYLTENCSYHMLSILEAADPKVDILAHLDHYVIPADTIRVLWTKTSLIKSYKYRPSIRQVYFERGKILNKEEQQEFAELVHQIRTQDEIIYGKSFQDRTPESQAKILDAFIDFIDFQYSKEVQEAGREAQLKMRVLGKRSEISVEPQIIRIDPAPEERPHLAHPSGRWGVGYLHDTADKDLALLTHRFALHDRLDPAWGYPTYSQITFFDLGFSYGSSYNNPDEKRFELENFAAFELVSASPWSSLIPDHSWRFKLGIERTRNENFLPTHEGVMKLGGGWTFDYGTFDITAQVQGEVHYGPSLADNNFWVGAGPLWEVHYKVNAWWLWQGGLYYRRDSAWNKQDYFRSQIETQYSFTKSFGVRASYRNERFLEETSLQLFNYY</sequence>
<evidence type="ECO:0000313" key="5">
    <source>
        <dbReference type="Proteomes" id="UP000075799"/>
    </source>
</evidence>
<evidence type="ECO:0000313" key="4">
    <source>
        <dbReference type="EMBL" id="KYG62625.1"/>
    </source>
</evidence>
<comment type="caution">
    <text evidence="4">The sequence shown here is derived from an EMBL/GenBank/DDBJ whole genome shotgun (WGS) entry which is preliminary data.</text>
</comment>
<name>A0A162FWG1_BDEBC</name>
<evidence type="ECO:0000259" key="3">
    <source>
        <dbReference type="Pfam" id="PF25225"/>
    </source>
</evidence>
<feature type="domain" description="DUF7840" evidence="2">
    <location>
        <begin position="415"/>
        <end position="632"/>
    </location>
</feature>
<dbReference type="OrthoDB" id="5287439at2"/>
<feature type="domain" description="Lnb N-terminal periplasmic" evidence="1">
    <location>
        <begin position="134"/>
        <end position="299"/>
    </location>
</feature>
<accession>A0A162FWG1</accession>
<dbReference type="RefSeq" id="WP_063208826.1">
    <property type="nucleotide sequence ID" value="NZ_LUKD01000008.1"/>
</dbReference>
<dbReference type="AlphaFoldDB" id="A0A162FWG1"/>
<proteinExistence type="predicted"/>
<reference evidence="4 5" key="1">
    <citation type="submission" date="2016-03" db="EMBL/GenBank/DDBJ databases">
        <authorList>
            <person name="Ploux O."/>
        </authorList>
    </citation>
    <scope>NUCLEOTIDE SEQUENCE [LARGE SCALE GENOMIC DNA]</scope>
    <source>
        <strain evidence="4 5">EC13</strain>
    </source>
</reference>
<dbReference type="Pfam" id="PF25225">
    <property type="entry name" value="DUF7843"/>
    <property type="match status" value="1"/>
</dbReference>
<dbReference type="Pfam" id="PF25222">
    <property type="entry name" value="DUF7840"/>
    <property type="match status" value="1"/>
</dbReference>
<evidence type="ECO:0000259" key="2">
    <source>
        <dbReference type="Pfam" id="PF25222"/>
    </source>
</evidence>
<dbReference type="EMBL" id="LUKD01000008">
    <property type="protein sequence ID" value="KYG62625.1"/>
    <property type="molecule type" value="Genomic_DNA"/>
</dbReference>
<evidence type="ECO:0000259" key="1">
    <source>
        <dbReference type="Pfam" id="PF13387"/>
    </source>
</evidence>
<dbReference type="InterPro" id="IPR025178">
    <property type="entry name" value="Lnb_N"/>
</dbReference>
<gene>
    <name evidence="4" type="ORF">AZI87_15135</name>
</gene>